<gene>
    <name evidence="6" type="ORF">AVDCRST_MAG90-757</name>
</gene>
<keyword evidence="3" id="KW-0067">ATP-binding</keyword>
<dbReference type="InterPro" id="IPR027417">
    <property type="entry name" value="P-loop_NTPase"/>
</dbReference>
<dbReference type="InterPro" id="IPR003593">
    <property type="entry name" value="AAA+_ATPase"/>
</dbReference>
<accession>A0A6J4KUY8</accession>
<dbReference type="PROSITE" id="PS50893">
    <property type="entry name" value="ABC_TRANSPORTER_2"/>
    <property type="match status" value="1"/>
</dbReference>
<evidence type="ECO:0000256" key="2">
    <source>
        <dbReference type="ARBA" id="ARBA00022741"/>
    </source>
</evidence>
<evidence type="ECO:0000259" key="5">
    <source>
        <dbReference type="PROSITE" id="PS50893"/>
    </source>
</evidence>
<dbReference type="Pfam" id="PF00005">
    <property type="entry name" value="ABC_tran"/>
    <property type="match status" value="1"/>
</dbReference>
<dbReference type="AlphaFoldDB" id="A0A6J4KUY8"/>
<organism evidence="6">
    <name type="scientific">uncultured Microvirga sp</name>
    <dbReference type="NCBI Taxonomy" id="412392"/>
    <lineage>
        <taxon>Bacteria</taxon>
        <taxon>Pseudomonadati</taxon>
        <taxon>Pseudomonadota</taxon>
        <taxon>Alphaproteobacteria</taxon>
        <taxon>Hyphomicrobiales</taxon>
        <taxon>Methylobacteriaceae</taxon>
        <taxon>Microvirga</taxon>
        <taxon>environmental samples</taxon>
    </lineage>
</organism>
<name>A0A6J4KUY8_9HYPH</name>
<dbReference type="SUPFAM" id="SSF52540">
    <property type="entry name" value="P-loop containing nucleoside triphosphate hydrolases"/>
    <property type="match status" value="1"/>
</dbReference>
<dbReference type="EMBL" id="CADCUC010000143">
    <property type="protein sequence ID" value="CAA9316089.1"/>
    <property type="molecule type" value="Genomic_DNA"/>
</dbReference>
<keyword evidence="4" id="KW-1278">Translocase</keyword>
<dbReference type="PANTHER" id="PTHR24220:SF689">
    <property type="entry name" value="LIPOPROTEIN-RELEASING SYSTEM ATP-BINDING PROTEIN LOLD"/>
    <property type="match status" value="1"/>
</dbReference>
<dbReference type="Gene3D" id="3.40.50.300">
    <property type="entry name" value="P-loop containing nucleotide triphosphate hydrolases"/>
    <property type="match status" value="1"/>
</dbReference>
<keyword evidence="2" id="KW-0547">Nucleotide-binding</keyword>
<evidence type="ECO:0000256" key="4">
    <source>
        <dbReference type="ARBA" id="ARBA00022967"/>
    </source>
</evidence>
<evidence type="ECO:0000313" key="6">
    <source>
        <dbReference type="EMBL" id="CAA9316089.1"/>
    </source>
</evidence>
<feature type="domain" description="ABC transporter" evidence="5">
    <location>
        <begin position="13"/>
        <end position="242"/>
    </location>
</feature>
<dbReference type="InterPro" id="IPR003439">
    <property type="entry name" value="ABC_transporter-like_ATP-bd"/>
</dbReference>
<dbReference type="GO" id="GO:0005524">
    <property type="term" value="F:ATP binding"/>
    <property type="evidence" value="ECO:0007669"/>
    <property type="project" value="UniProtKB-KW"/>
</dbReference>
<dbReference type="InterPro" id="IPR015854">
    <property type="entry name" value="ABC_transpr_LolD-like"/>
</dbReference>
<comment type="similarity">
    <text evidence="1">Belongs to the ABC transporter superfamily.</text>
</comment>
<evidence type="ECO:0000256" key="1">
    <source>
        <dbReference type="ARBA" id="ARBA00005417"/>
    </source>
</evidence>
<protein>
    <recommendedName>
        <fullName evidence="5">ABC transporter domain-containing protein</fullName>
    </recommendedName>
</protein>
<dbReference type="GO" id="GO:0005886">
    <property type="term" value="C:plasma membrane"/>
    <property type="evidence" value="ECO:0007669"/>
    <property type="project" value="TreeGrafter"/>
</dbReference>
<dbReference type="GO" id="GO:0016887">
    <property type="term" value="F:ATP hydrolysis activity"/>
    <property type="evidence" value="ECO:0007669"/>
    <property type="project" value="InterPro"/>
</dbReference>
<sequence>MKNGGDRPVLETVDLAALYRARGGEAVQALAGVSASFRPGRVAVVLGPSGSGKSTLLHCLAGIVVPAQGVVRFGDAVSALGEAPRDEWRRRHCGLVFQDFRLIDELDARGNVLLPARFGQYRLSADLNERAQTLLERFGVPRRSGPASRLSRGERQRVALARALLLDPPILLADEPTASLDRENAEAIGAELERLARDESRIVVCATHDERLAARADDILSLRAGRIALAPDGALPRAGGQP</sequence>
<dbReference type="PANTHER" id="PTHR24220">
    <property type="entry name" value="IMPORT ATP-BINDING PROTEIN"/>
    <property type="match status" value="1"/>
</dbReference>
<dbReference type="GO" id="GO:0022857">
    <property type="term" value="F:transmembrane transporter activity"/>
    <property type="evidence" value="ECO:0007669"/>
    <property type="project" value="TreeGrafter"/>
</dbReference>
<proteinExistence type="inferred from homology"/>
<evidence type="ECO:0000256" key="3">
    <source>
        <dbReference type="ARBA" id="ARBA00022840"/>
    </source>
</evidence>
<dbReference type="SMART" id="SM00382">
    <property type="entry name" value="AAA"/>
    <property type="match status" value="1"/>
</dbReference>
<reference evidence="6" key="1">
    <citation type="submission" date="2020-02" db="EMBL/GenBank/DDBJ databases">
        <authorList>
            <person name="Meier V. D."/>
        </authorList>
    </citation>
    <scope>NUCLEOTIDE SEQUENCE</scope>
    <source>
        <strain evidence="6">AVDCRST_MAG90</strain>
    </source>
</reference>